<evidence type="ECO:0000256" key="10">
    <source>
        <dbReference type="ARBA" id="ARBA00022917"/>
    </source>
</evidence>
<organism evidence="15 16">
    <name type="scientific">Candidatus Giovannonibacteria bacterium RIFCSPHIGHO2_01_FULL_45_23</name>
    <dbReference type="NCBI Taxonomy" id="1798325"/>
    <lineage>
        <taxon>Bacteria</taxon>
        <taxon>Candidatus Giovannoniibacteriota</taxon>
    </lineage>
</organism>
<proteinExistence type="inferred from homology"/>
<evidence type="ECO:0000313" key="16">
    <source>
        <dbReference type="Proteomes" id="UP000179251"/>
    </source>
</evidence>
<dbReference type="Pfam" id="PF23493">
    <property type="entry name" value="CysS_C"/>
    <property type="match status" value="1"/>
</dbReference>
<keyword evidence="9 13" id="KW-0067">ATP-binding</keyword>
<keyword evidence="6 13" id="KW-0479">Metal-binding</keyword>
<dbReference type="SUPFAM" id="SSF47323">
    <property type="entry name" value="Anticodon-binding domain of a subclass of class I aminoacyl-tRNA synthetases"/>
    <property type="match status" value="1"/>
</dbReference>
<accession>A0A1F5VE82</accession>
<comment type="subcellular location">
    <subcellularLocation>
        <location evidence="1 13">Cytoplasm</location>
    </subcellularLocation>
</comment>
<name>A0A1F5VE82_9BACT</name>
<evidence type="ECO:0000256" key="8">
    <source>
        <dbReference type="ARBA" id="ARBA00022833"/>
    </source>
</evidence>
<dbReference type="HAMAP" id="MF_00041">
    <property type="entry name" value="Cys_tRNA_synth"/>
    <property type="match status" value="1"/>
</dbReference>
<dbReference type="Gene3D" id="1.20.120.1910">
    <property type="entry name" value="Cysteine-tRNA ligase, C-terminal anti-codon recognition domain"/>
    <property type="match status" value="1"/>
</dbReference>
<evidence type="ECO:0000313" key="15">
    <source>
        <dbReference type="EMBL" id="OGF61752.1"/>
    </source>
</evidence>
<feature type="domain" description="Cysteinyl-tRNA synthetase class Ia DALR" evidence="14">
    <location>
        <begin position="365"/>
        <end position="430"/>
    </location>
</feature>
<dbReference type="GO" id="GO:0008270">
    <property type="term" value="F:zinc ion binding"/>
    <property type="evidence" value="ECO:0007669"/>
    <property type="project" value="UniProtKB-UniRule"/>
</dbReference>
<dbReference type="InterPro" id="IPR015803">
    <property type="entry name" value="Cys-tRNA-ligase"/>
</dbReference>
<dbReference type="NCBIfam" id="TIGR00435">
    <property type="entry name" value="cysS"/>
    <property type="match status" value="1"/>
</dbReference>
<comment type="catalytic activity">
    <reaction evidence="12 13">
        <text>tRNA(Cys) + L-cysteine + ATP = L-cysteinyl-tRNA(Cys) + AMP + diphosphate</text>
        <dbReference type="Rhea" id="RHEA:17773"/>
        <dbReference type="Rhea" id="RHEA-COMP:9661"/>
        <dbReference type="Rhea" id="RHEA-COMP:9679"/>
        <dbReference type="ChEBI" id="CHEBI:30616"/>
        <dbReference type="ChEBI" id="CHEBI:33019"/>
        <dbReference type="ChEBI" id="CHEBI:35235"/>
        <dbReference type="ChEBI" id="CHEBI:78442"/>
        <dbReference type="ChEBI" id="CHEBI:78517"/>
        <dbReference type="ChEBI" id="CHEBI:456215"/>
        <dbReference type="EC" id="6.1.1.16"/>
    </reaction>
</comment>
<evidence type="ECO:0000256" key="4">
    <source>
        <dbReference type="ARBA" id="ARBA00022490"/>
    </source>
</evidence>
<dbReference type="CDD" id="cd00672">
    <property type="entry name" value="CysRS_core"/>
    <property type="match status" value="1"/>
</dbReference>
<dbReference type="EMBL" id="MFHD01000026">
    <property type="protein sequence ID" value="OGF61752.1"/>
    <property type="molecule type" value="Genomic_DNA"/>
</dbReference>
<keyword evidence="8 13" id="KW-0862">Zinc</keyword>
<evidence type="ECO:0000259" key="14">
    <source>
        <dbReference type="SMART" id="SM00840"/>
    </source>
</evidence>
<comment type="subunit">
    <text evidence="3 13">Monomer.</text>
</comment>
<dbReference type="GO" id="GO:0005524">
    <property type="term" value="F:ATP binding"/>
    <property type="evidence" value="ECO:0007669"/>
    <property type="project" value="UniProtKB-UniRule"/>
</dbReference>
<feature type="binding site" evidence="13">
    <location>
        <position position="244"/>
    </location>
    <ligand>
        <name>Zn(2+)</name>
        <dbReference type="ChEBI" id="CHEBI:29105"/>
    </ligand>
</feature>
<evidence type="ECO:0000256" key="9">
    <source>
        <dbReference type="ARBA" id="ARBA00022840"/>
    </source>
</evidence>
<evidence type="ECO:0000256" key="3">
    <source>
        <dbReference type="ARBA" id="ARBA00011245"/>
    </source>
</evidence>
<dbReference type="InterPro" id="IPR024909">
    <property type="entry name" value="Cys-tRNA/MSH_ligase"/>
</dbReference>
<feature type="binding site" evidence="13">
    <location>
        <position position="215"/>
    </location>
    <ligand>
        <name>Zn(2+)</name>
        <dbReference type="ChEBI" id="CHEBI:29105"/>
    </ligand>
</feature>
<feature type="binding site" evidence="13">
    <location>
        <position position="275"/>
    </location>
    <ligand>
        <name>ATP</name>
        <dbReference type="ChEBI" id="CHEBI:30616"/>
    </ligand>
</feature>
<feature type="short sequence motif" description="'HIGH' region" evidence="13">
    <location>
        <begin position="30"/>
        <end position="40"/>
    </location>
</feature>
<dbReference type="PANTHER" id="PTHR10890:SF3">
    <property type="entry name" value="CYSTEINE--TRNA LIGASE, CYTOPLASMIC"/>
    <property type="match status" value="1"/>
</dbReference>
<feature type="binding site" evidence="13">
    <location>
        <position position="28"/>
    </location>
    <ligand>
        <name>Zn(2+)</name>
        <dbReference type="ChEBI" id="CHEBI:29105"/>
    </ligand>
</feature>
<dbReference type="InterPro" id="IPR056411">
    <property type="entry name" value="CysS_C"/>
</dbReference>
<evidence type="ECO:0000256" key="5">
    <source>
        <dbReference type="ARBA" id="ARBA00022598"/>
    </source>
</evidence>
<dbReference type="PRINTS" id="PR00983">
    <property type="entry name" value="TRNASYNTHCYS"/>
</dbReference>
<dbReference type="InterPro" id="IPR015273">
    <property type="entry name" value="Cys-tRNA-synt_Ia_DALR"/>
</dbReference>
<protein>
    <recommendedName>
        <fullName evidence="13">Cysteine--tRNA ligase</fullName>
        <ecNumber evidence="13">6.1.1.16</ecNumber>
    </recommendedName>
    <alternativeName>
        <fullName evidence="13">Cysteinyl-tRNA synthetase</fullName>
        <shortName evidence="13">CysRS</shortName>
    </alternativeName>
</protein>
<dbReference type="InterPro" id="IPR032678">
    <property type="entry name" value="tRNA-synt_1_cat_dom"/>
</dbReference>
<gene>
    <name evidence="13" type="primary">cysS</name>
    <name evidence="15" type="ORF">A2834_00930</name>
</gene>
<keyword evidence="5 13" id="KW-0436">Ligase</keyword>
<dbReference type="EC" id="6.1.1.16" evidence="13"/>
<evidence type="ECO:0000256" key="13">
    <source>
        <dbReference type="HAMAP-Rule" id="MF_00041"/>
    </source>
</evidence>
<dbReference type="Pfam" id="PF01406">
    <property type="entry name" value="tRNA-synt_1e"/>
    <property type="match status" value="1"/>
</dbReference>
<keyword evidence="4 13" id="KW-0963">Cytoplasm</keyword>
<sequence>MLTLYNFLTRKKEIFKPIYRNKVGLYTCGPTVYNYAHIGNLRTYIFEDILRRTLEYAGYKVKHVMNITDVDDKIIKGANAENKNIYDFSESYKKAFFNDIKKLHILPAWKYPDATKHIKEMITLIQKLLKSRFAYKVGGSVYFDISKFKSYGNLSRLKKRELKIGARVDTDEYAKNTGEDFVLWKAVRAGEPSWPARFAGEARPLWGRPGWHIECSAMSMKYFGKSFDIHAGAIDLLFPHHENEIAQSEGATGKKFVKYFLEGEHLLVNGKRMAKSAGNFFTLRDLEKKGFNPLAFRYFTLSAHYRSQLNFTLESLKAAQNSLERLWEFVLNLKATPLSLKPGFKSPKKPGFFPSGAVLIKVREAFQSALFDDLNTPKALAVLWNLINDYNKNPKKFDARAILGLLYDFDKVLGLGLRAVRPVRPPKEVLSLLKKREIARKAGNFAIADEIRRKIKQLGWQVKDTPSRPELIHA</sequence>
<dbReference type="SUPFAM" id="SSF52374">
    <property type="entry name" value="Nucleotidylyl transferase"/>
    <property type="match status" value="1"/>
</dbReference>
<comment type="cofactor">
    <cofactor evidence="13">
        <name>Zn(2+)</name>
        <dbReference type="ChEBI" id="CHEBI:29105"/>
    </cofactor>
    <text evidence="13">Binds 1 zinc ion per subunit.</text>
</comment>
<reference evidence="15 16" key="1">
    <citation type="journal article" date="2016" name="Nat. Commun.">
        <title>Thousands of microbial genomes shed light on interconnected biogeochemical processes in an aquifer system.</title>
        <authorList>
            <person name="Anantharaman K."/>
            <person name="Brown C.T."/>
            <person name="Hug L.A."/>
            <person name="Sharon I."/>
            <person name="Castelle C.J."/>
            <person name="Probst A.J."/>
            <person name="Thomas B.C."/>
            <person name="Singh A."/>
            <person name="Wilkins M.J."/>
            <person name="Karaoz U."/>
            <person name="Brodie E.L."/>
            <person name="Williams K.H."/>
            <person name="Hubbard S.S."/>
            <person name="Banfield J.F."/>
        </authorList>
    </citation>
    <scope>NUCLEOTIDE SEQUENCE [LARGE SCALE GENOMIC DNA]</scope>
</reference>
<feature type="short sequence motif" description="'KMSKS' region" evidence="13">
    <location>
        <begin position="272"/>
        <end position="276"/>
    </location>
</feature>
<keyword evidence="10 13" id="KW-0648">Protein biosynthesis</keyword>
<dbReference type="GO" id="GO:0005829">
    <property type="term" value="C:cytosol"/>
    <property type="evidence" value="ECO:0007669"/>
    <property type="project" value="TreeGrafter"/>
</dbReference>
<dbReference type="AlphaFoldDB" id="A0A1F5VE82"/>
<evidence type="ECO:0000256" key="2">
    <source>
        <dbReference type="ARBA" id="ARBA00005594"/>
    </source>
</evidence>
<dbReference type="GO" id="GO:0006423">
    <property type="term" value="P:cysteinyl-tRNA aminoacylation"/>
    <property type="evidence" value="ECO:0007669"/>
    <property type="project" value="UniProtKB-UniRule"/>
</dbReference>
<evidence type="ECO:0000256" key="7">
    <source>
        <dbReference type="ARBA" id="ARBA00022741"/>
    </source>
</evidence>
<evidence type="ECO:0000256" key="6">
    <source>
        <dbReference type="ARBA" id="ARBA00022723"/>
    </source>
</evidence>
<dbReference type="InterPro" id="IPR009080">
    <property type="entry name" value="tRNAsynth_Ia_anticodon-bd"/>
</dbReference>
<dbReference type="STRING" id="1798325.A2834_00930"/>
<evidence type="ECO:0000256" key="12">
    <source>
        <dbReference type="ARBA" id="ARBA00047398"/>
    </source>
</evidence>
<keyword evidence="11 13" id="KW-0030">Aminoacyl-tRNA synthetase</keyword>
<dbReference type="Pfam" id="PF09190">
    <property type="entry name" value="DALR_2"/>
    <property type="match status" value="1"/>
</dbReference>
<dbReference type="FunFam" id="3.40.50.620:FF:000130">
    <property type="entry name" value="Cysteine--tRNA ligase"/>
    <property type="match status" value="1"/>
</dbReference>
<keyword evidence="7 13" id="KW-0547">Nucleotide-binding</keyword>
<evidence type="ECO:0000256" key="11">
    <source>
        <dbReference type="ARBA" id="ARBA00023146"/>
    </source>
</evidence>
<evidence type="ECO:0000256" key="1">
    <source>
        <dbReference type="ARBA" id="ARBA00004496"/>
    </source>
</evidence>
<feature type="binding site" evidence="13">
    <location>
        <position position="240"/>
    </location>
    <ligand>
        <name>Zn(2+)</name>
        <dbReference type="ChEBI" id="CHEBI:29105"/>
    </ligand>
</feature>
<comment type="caution">
    <text evidence="15">The sequence shown here is derived from an EMBL/GenBank/DDBJ whole genome shotgun (WGS) entry which is preliminary data.</text>
</comment>
<dbReference type="SMART" id="SM00840">
    <property type="entry name" value="DALR_2"/>
    <property type="match status" value="1"/>
</dbReference>
<dbReference type="PANTHER" id="PTHR10890">
    <property type="entry name" value="CYSTEINYL-TRNA SYNTHETASE"/>
    <property type="match status" value="1"/>
</dbReference>
<comment type="similarity">
    <text evidence="2 13">Belongs to the class-I aminoacyl-tRNA synthetase family.</text>
</comment>
<dbReference type="GO" id="GO:0004817">
    <property type="term" value="F:cysteine-tRNA ligase activity"/>
    <property type="evidence" value="ECO:0007669"/>
    <property type="project" value="UniProtKB-UniRule"/>
</dbReference>
<dbReference type="Proteomes" id="UP000179251">
    <property type="component" value="Unassembled WGS sequence"/>
</dbReference>
<dbReference type="Gene3D" id="3.40.50.620">
    <property type="entry name" value="HUPs"/>
    <property type="match status" value="1"/>
</dbReference>
<dbReference type="InterPro" id="IPR014729">
    <property type="entry name" value="Rossmann-like_a/b/a_fold"/>
</dbReference>